<organism evidence="2 3">
    <name type="scientific">Desulfoscipio gibsoniae DSM 7213</name>
    <dbReference type="NCBI Taxonomy" id="767817"/>
    <lineage>
        <taxon>Bacteria</taxon>
        <taxon>Bacillati</taxon>
        <taxon>Bacillota</taxon>
        <taxon>Clostridia</taxon>
        <taxon>Eubacteriales</taxon>
        <taxon>Desulfallaceae</taxon>
        <taxon>Desulfoscipio</taxon>
    </lineage>
</organism>
<feature type="domain" description="Polymerase beta nucleotidyltransferase" evidence="1">
    <location>
        <begin position="50"/>
        <end position="138"/>
    </location>
</feature>
<dbReference type="KEGG" id="dgi:Desgi_4625"/>
<sequence>MKVAKSFDFQLSTPGTKAIAGTGRNQLNKQRFSTGRCFLMYLKEPQIELIKTYLQEQIAPYLIIIFGSALTGKMLPDSDIDIAFLAEQKFSAYKLFMIGQHLADKLGRDVDLVDLNTASTVFQARVLTTGKVIYCTDETKRMLFYMLTLKKYARLNEERKQIIDRIAIRGTRYDQ</sequence>
<dbReference type="NCBIfam" id="NF047752">
    <property type="entry name" value="MntA_antitoxin"/>
    <property type="match status" value="1"/>
</dbReference>
<name>R4KQN0_9FIRM</name>
<protein>
    <submittedName>
        <fullName evidence="2">Putative nucleotidyltransferase</fullName>
    </submittedName>
</protein>
<accession>R4KQN0</accession>
<evidence type="ECO:0000313" key="3">
    <source>
        <dbReference type="Proteomes" id="UP000013520"/>
    </source>
</evidence>
<dbReference type="Pfam" id="PF18765">
    <property type="entry name" value="Polbeta"/>
    <property type="match status" value="1"/>
</dbReference>
<evidence type="ECO:0000313" key="2">
    <source>
        <dbReference type="EMBL" id="AGL03852.1"/>
    </source>
</evidence>
<keyword evidence="3" id="KW-1185">Reference proteome</keyword>
<dbReference type="STRING" id="767817.Desgi_4625"/>
<gene>
    <name evidence="2" type="ORF">Desgi_4625</name>
</gene>
<reference evidence="2 3" key="1">
    <citation type="submission" date="2012-01" db="EMBL/GenBank/DDBJ databases">
        <title>Complete sequence of Desulfotomaculum gibsoniae DSM 7213.</title>
        <authorList>
            <consortium name="US DOE Joint Genome Institute"/>
            <person name="Lucas S."/>
            <person name="Han J."/>
            <person name="Lapidus A."/>
            <person name="Cheng J.-F."/>
            <person name="Goodwin L."/>
            <person name="Pitluck S."/>
            <person name="Peters L."/>
            <person name="Ovchinnikova G."/>
            <person name="Teshima H."/>
            <person name="Detter J.C."/>
            <person name="Han C."/>
            <person name="Tapia R."/>
            <person name="Land M."/>
            <person name="Hauser L."/>
            <person name="Kyrpides N."/>
            <person name="Ivanova N."/>
            <person name="Pagani I."/>
            <person name="Parshina S."/>
            <person name="Plugge C."/>
            <person name="Muyzer G."/>
            <person name="Kuever J."/>
            <person name="Ivanova A."/>
            <person name="Nazina T."/>
            <person name="Klenk H.-P."/>
            <person name="Brambilla E."/>
            <person name="Spring S."/>
            <person name="Stams A.F."/>
            <person name="Woyke T."/>
        </authorList>
    </citation>
    <scope>NUCLEOTIDE SEQUENCE [LARGE SCALE GENOMIC DNA]</scope>
    <source>
        <strain evidence="2 3">DSM 7213</strain>
    </source>
</reference>
<dbReference type="InterPro" id="IPR043519">
    <property type="entry name" value="NT_sf"/>
</dbReference>
<dbReference type="InterPro" id="IPR041633">
    <property type="entry name" value="Polbeta"/>
</dbReference>
<dbReference type="PANTHER" id="PTHR43852:SF2">
    <property type="entry name" value="PROTEIN ADENYLYLTRANSFERASE MNTA"/>
    <property type="match status" value="1"/>
</dbReference>
<dbReference type="EMBL" id="CP003273">
    <property type="protein sequence ID" value="AGL03852.1"/>
    <property type="molecule type" value="Genomic_DNA"/>
</dbReference>
<dbReference type="GO" id="GO:0016740">
    <property type="term" value="F:transferase activity"/>
    <property type="evidence" value="ECO:0007669"/>
    <property type="project" value="UniProtKB-KW"/>
</dbReference>
<dbReference type="Proteomes" id="UP000013520">
    <property type="component" value="Chromosome"/>
</dbReference>
<dbReference type="PANTHER" id="PTHR43852">
    <property type="entry name" value="NUCLEOTIDYLTRANSFERASE"/>
    <property type="match status" value="1"/>
</dbReference>
<dbReference type="InterPro" id="IPR052930">
    <property type="entry name" value="TA_antitoxin_MntA"/>
</dbReference>
<dbReference type="CDD" id="cd05403">
    <property type="entry name" value="NT_KNTase_like"/>
    <property type="match status" value="1"/>
</dbReference>
<keyword evidence="2" id="KW-0808">Transferase</keyword>
<evidence type="ECO:0000259" key="1">
    <source>
        <dbReference type="Pfam" id="PF18765"/>
    </source>
</evidence>
<dbReference type="AlphaFoldDB" id="R4KQN0"/>
<proteinExistence type="predicted"/>
<dbReference type="SUPFAM" id="SSF81301">
    <property type="entry name" value="Nucleotidyltransferase"/>
    <property type="match status" value="1"/>
</dbReference>
<dbReference type="HOGENOM" id="CLU_130257_1_0_9"/>
<dbReference type="eggNOG" id="COG1669">
    <property type="taxonomic scope" value="Bacteria"/>
</dbReference>
<dbReference type="Gene3D" id="3.30.460.10">
    <property type="entry name" value="Beta Polymerase, domain 2"/>
    <property type="match status" value="1"/>
</dbReference>